<dbReference type="PANTHER" id="PTHR43283:SF18">
    <property type="match status" value="1"/>
</dbReference>
<feature type="signal peptide" evidence="1">
    <location>
        <begin position="1"/>
        <end position="35"/>
    </location>
</feature>
<gene>
    <name evidence="4" type="ORF">QQ020_14695</name>
</gene>
<reference evidence="4" key="1">
    <citation type="submission" date="2023-06" db="EMBL/GenBank/DDBJ databases">
        <title>Genomic of Agaribacillus aureum.</title>
        <authorList>
            <person name="Wang G."/>
        </authorList>
    </citation>
    <scope>NUCLEOTIDE SEQUENCE</scope>
    <source>
        <strain evidence="4">BMA12</strain>
    </source>
</reference>
<comment type="caution">
    <text evidence="4">The sequence shown here is derived from an EMBL/GenBank/DDBJ whole genome shotgun (WGS) entry which is preliminary data.</text>
</comment>
<name>A0ABT8L6C8_9BACT</name>
<feature type="chain" id="PRO_5045527142" evidence="1">
    <location>
        <begin position="36"/>
        <end position="667"/>
    </location>
</feature>
<dbReference type="SUPFAM" id="SSF56601">
    <property type="entry name" value="beta-lactamase/transpeptidase-like"/>
    <property type="match status" value="1"/>
</dbReference>
<dbReference type="InterPro" id="IPR012338">
    <property type="entry name" value="Beta-lactam/transpept-like"/>
</dbReference>
<dbReference type="RefSeq" id="WP_346758654.1">
    <property type="nucleotide sequence ID" value="NZ_JAUJEB010000002.1"/>
</dbReference>
<dbReference type="Gene3D" id="3.40.710.10">
    <property type="entry name" value="DD-peptidase/beta-lactamase superfamily"/>
    <property type="match status" value="1"/>
</dbReference>
<sequence length="667" mass="74776">MYPSSLFSQTFHKILCPALLINLCLLLLAGQSAFANNGAIAYAYPVKGISIDGRLSDWPQDLVLYPIQRIELGDPFSDQKDLEAYFRVGYNLAQKAIYLAVEVIDQSAVYDTTSQATWNSQDGIELYLDAAHVKSGSAVIQYSQHGDKRLVSGPGGSWDPIEMVMLKTDFGRVYEWRINLEQAIEPGKSLGMDVVVMDKDEDKTFSWVAWGKHVHKMNNPDRCGDLVLLDAGTALAELSGQVDFSNLTTNITSGKLRLNAIDNPKMWLQTAIDSLGYYSATVPVGSYHLEVPGTLIRKDDKYYRVAPGEPITFTVNANQANTPPLLTPREIPRPDLLPAKGLLHNFDKDRETALNHFVDTYREYYGIPGVSLALIKDGKVIYHQTYGVKNVMTNEPVDENTLFEAASVTKPVFAFVVLRLAEKGIIDLDKPLFEYLPFDALETYPEYKKMTARHVLTHRSGLPNWGVELKNTPGTKYGYSGEGFEYLKRVVVHIMQEDIEHIIDEELINLLGLYHMEFSDNEELRKVVSSGHIDNRPTAWPIPEHAGMAYSLHTESKAFSAFAIALLERKGLQSDTHLKLMEIHTEIPAEYWKEKNNREGFGLGIFIRESDYGNTFSHGGNNGDFKCLFEVYQDLKMGYVIFTNSDMGDVLAGDMANLLVEGAIPQE</sequence>
<dbReference type="InterPro" id="IPR001466">
    <property type="entry name" value="Beta-lactam-related"/>
</dbReference>
<evidence type="ECO:0000256" key="1">
    <source>
        <dbReference type="SAM" id="SignalP"/>
    </source>
</evidence>
<organism evidence="4 5">
    <name type="scientific">Agaribacillus aureus</name>
    <dbReference type="NCBI Taxonomy" id="3051825"/>
    <lineage>
        <taxon>Bacteria</taxon>
        <taxon>Pseudomonadati</taxon>
        <taxon>Bacteroidota</taxon>
        <taxon>Cytophagia</taxon>
        <taxon>Cytophagales</taxon>
        <taxon>Splendidivirgaceae</taxon>
        <taxon>Agaribacillus</taxon>
    </lineage>
</organism>
<keyword evidence="4" id="KW-0378">Hydrolase</keyword>
<accession>A0ABT8L6C8</accession>
<evidence type="ECO:0000259" key="2">
    <source>
        <dbReference type="Pfam" id="PF00144"/>
    </source>
</evidence>
<evidence type="ECO:0000259" key="3">
    <source>
        <dbReference type="Pfam" id="PF06452"/>
    </source>
</evidence>
<dbReference type="PANTHER" id="PTHR43283">
    <property type="entry name" value="BETA-LACTAMASE-RELATED"/>
    <property type="match status" value="1"/>
</dbReference>
<feature type="domain" description="Beta-lactamase-related" evidence="2">
    <location>
        <begin position="355"/>
        <end position="649"/>
    </location>
</feature>
<protein>
    <submittedName>
        <fullName evidence="4">Serine hydrolase</fullName>
    </submittedName>
</protein>
<feature type="domain" description="Carbohydrate-binding" evidence="3">
    <location>
        <begin position="51"/>
        <end position="229"/>
    </location>
</feature>
<keyword evidence="5" id="KW-1185">Reference proteome</keyword>
<evidence type="ECO:0000313" key="5">
    <source>
        <dbReference type="Proteomes" id="UP001172083"/>
    </source>
</evidence>
<dbReference type="SUPFAM" id="SSF49344">
    <property type="entry name" value="CBD9-like"/>
    <property type="match status" value="1"/>
</dbReference>
<dbReference type="Gene3D" id="2.60.40.1190">
    <property type="match status" value="1"/>
</dbReference>
<evidence type="ECO:0000313" key="4">
    <source>
        <dbReference type="EMBL" id="MDN5213315.1"/>
    </source>
</evidence>
<dbReference type="Proteomes" id="UP001172083">
    <property type="component" value="Unassembled WGS sequence"/>
</dbReference>
<dbReference type="InterPro" id="IPR010502">
    <property type="entry name" value="Carb-bd_dom_fam9"/>
</dbReference>
<keyword evidence="1" id="KW-0732">Signal</keyword>
<dbReference type="EMBL" id="JAUJEB010000002">
    <property type="protein sequence ID" value="MDN5213315.1"/>
    <property type="molecule type" value="Genomic_DNA"/>
</dbReference>
<dbReference type="Pfam" id="PF00144">
    <property type="entry name" value="Beta-lactamase"/>
    <property type="match status" value="1"/>
</dbReference>
<dbReference type="InterPro" id="IPR050789">
    <property type="entry name" value="Diverse_Enzym_Activities"/>
</dbReference>
<dbReference type="GO" id="GO:0016787">
    <property type="term" value="F:hydrolase activity"/>
    <property type="evidence" value="ECO:0007669"/>
    <property type="project" value="UniProtKB-KW"/>
</dbReference>
<dbReference type="Pfam" id="PF06452">
    <property type="entry name" value="CBM9_1"/>
    <property type="match status" value="1"/>
</dbReference>
<proteinExistence type="predicted"/>